<organism evidence="3 4">
    <name type="scientific">Ophiocordyceps unilateralis</name>
    <name type="common">Zombie-ant fungus</name>
    <name type="synonym">Torrubia unilateralis</name>
    <dbReference type="NCBI Taxonomy" id="268505"/>
    <lineage>
        <taxon>Eukaryota</taxon>
        <taxon>Fungi</taxon>
        <taxon>Dikarya</taxon>
        <taxon>Ascomycota</taxon>
        <taxon>Pezizomycotina</taxon>
        <taxon>Sordariomycetes</taxon>
        <taxon>Hypocreomycetidae</taxon>
        <taxon>Hypocreales</taxon>
        <taxon>Ophiocordycipitaceae</taxon>
        <taxon>Ophiocordyceps</taxon>
    </lineage>
</organism>
<dbReference type="OrthoDB" id="2015447at2759"/>
<dbReference type="GO" id="GO:0016272">
    <property type="term" value="C:prefoldin complex"/>
    <property type="evidence" value="ECO:0007669"/>
    <property type="project" value="InterPro"/>
</dbReference>
<dbReference type="GO" id="GO:0005737">
    <property type="term" value="C:cytoplasm"/>
    <property type="evidence" value="ECO:0007669"/>
    <property type="project" value="TreeGrafter"/>
</dbReference>
<dbReference type="STRING" id="268505.A0A2A9NX84"/>
<dbReference type="Proteomes" id="UP000037136">
    <property type="component" value="Unassembled WGS sequence"/>
</dbReference>
<evidence type="ECO:0000256" key="1">
    <source>
        <dbReference type="ARBA" id="ARBA00008045"/>
    </source>
</evidence>
<dbReference type="InterPro" id="IPR002777">
    <property type="entry name" value="PFD_beta-like"/>
</dbReference>
<comment type="similarity">
    <text evidence="1">Belongs to the prefoldin subunit beta family.</text>
</comment>
<reference evidence="3 4" key="1">
    <citation type="journal article" date="2015" name="BMC Genomics">
        <title>Gene expression during zombie ant biting behavior reflects the complexity underlying fungal parasitic behavioral manipulation.</title>
        <authorList>
            <person name="de Bekker C."/>
            <person name="Ohm R.A."/>
            <person name="Loreto R.G."/>
            <person name="Sebastian A."/>
            <person name="Albert I."/>
            <person name="Merrow M."/>
            <person name="Brachmann A."/>
            <person name="Hughes D.P."/>
        </authorList>
    </citation>
    <scope>NUCLEOTIDE SEQUENCE [LARGE SCALE GENOMIC DNA]</scope>
    <source>
        <strain evidence="3 4">SC16a</strain>
    </source>
</reference>
<gene>
    <name evidence="3" type="ORF">XA68_11364</name>
</gene>
<evidence type="ECO:0000313" key="4">
    <source>
        <dbReference type="Proteomes" id="UP000037136"/>
    </source>
</evidence>
<accession>A0A2A9NX84</accession>
<evidence type="ECO:0008006" key="5">
    <source>
        <dbReference type="Google" id="ProtNLM"/>
    </source>
</evidence>
<dbReference type="AlphaFoldDB" id="A0A2A9NX84"/>
<dbReference type="EMBL" id="LAZP02001462">
    <property type="protein sequence ID" value="PFH54959.1"/>
    <property type="molecule type" value="Genomic_DNA"/>
</dbReference>
<evidence type="ECO:0000256" key="2">
    <source>
        <dbReference type="ARBA" id="ARBA00023186"/>
    </source>
</evidence>
<dbReference type="InterPro" id="IPR009053">
    <property type="entry name" value="Prefoldin"/>
</dbReference>
<protein>
    <recommendedName>
        <fullName evidence="5">Prefoldin subunit 1</fullName>
    </recommendedName>
</protein>
<dbReference type="GO" id="GO:0044183">
    <property type="term" value="F:protein folding chaperone"/>
    <property type="evidence" value="ECO:0007669"/>
    <property type="project" value="TreeGrafter"/>
</dbReference>
<dbReference type="GO" id="GO:0051082">
    <property type="term" value="F:unfolded protein binding"/>
    <property type="evidence" value="ECO:0007669"/>
    <property type="project" value="InterPro"/>
</dbReference>
<dbReference type="Pfam" id="PF01920">
    <property type="entry name" value="Prefoldin_2"/>
    <property type="match status" value="1"/>
</dbReference>
<proteinExistence type="inferred from homology"/>
<comment type="caution">
    <text evidence="3">The sequence shown here is derived from an EMBL/GenBank/DDBJ whole genome shotgun (WGS) entry which is preliminary data.</text>
</comment>
<evidence type="ECO:0000313" key="3">
    <source>
        <dbReference type="EMBL" id="PFH54959.1"/>
    </source>
</evidence>
<reference evidence="3 4" key="2">
    <citation type="journal article" date="2017" name="Sci. Rep.">
        <title>Ant-infecting Ophiocordyceps genomes reveal a high diversity of potential behavioral manipulation genes and a possible major role for enterotoxins.</title>
        <authorList>
            <person name="de Bekker C."/>
            <person name="Ohm R.A."/>
            <person name="Evans H.C."/>
            <person name="Brachmann A."/>
            <person name="Hughes D.P."/>
        </authorList>
    </citation>
    <scope>NUCLEOTIDE SEQUENCE [LARGE SCALE GENOMIC DNA]</scope>
    <source>
        <strain evidence="3 4">SC16a</strain>
    </source>
</reference>
<dbReference type="PANTHER" id="PTHR20903">
    <property type="entry name" value="PREFOLDIN SUBUNIT 1-RELATED"/>
    <property type="match status" value="1"/>
</dbReference>
<dbReference type="PANTHER" id="PTHR20903:SF0">
    <property type="entry name" value="PREFOLDIN SUBUNIT 1"/>
    <property type="match status" value="1"/>
</dbReference>
<keyword evidence="2" id="KW-0143">Chaperone</keyword>
<dbReference type="SUPFAM" id="SSF46579">
    <property type="entry name" value="Prefoldin"/>
    <property type="match status" value="1"/>
</dbReference>
<name>A0A2A9NX84_OPHUN</name>
<sequence>MSIPDETLQKLALEIDSQAIVAQQQLGSIRTQIAAKHREQRLVRLTFSEVVLLPRDAVLYRGLGKMFTLTTCQDLTQELDNQIRELGIDIQKLSQRLQYLETTYRNCQCTSKIPGN</sequence>
<dbReference type="Gene3D" id="1.10.287.370">
    <property type="match status" value="1"/>
</dbReference>
<keyword evidence="4" id="KW-1185">Reference proteome</keyword>